<dbReference type="EnsemblMetazoa" id="G20168.1">
    <property type="protein sequence ID" value="G20168.1:cds"/>
    <property type="gene ID" value="G20168"/>
</dbReference>
<evidence type="ECO:0000313" key="2">
    <source>
        <dbReference type="EnsemblMetazoa" id="G20168.1:cds"/>
    </source>
</evidence>
<dbReference type="InterPro" id="IPR000477">
    <property type="entry name" value="RT_dom"/>
</dbReference>
<keyword evidence="3" id="KW-1185">Reference proteome</keyword>
<dbReference type="AlphaFoldDB" id="A0A8W8JRE7"/>
<dbReference type="InterPro" id="IPR043502">
    <property type="entry name" value="DNA/RNA_pol_sf"/>
</dbReference>
<dbReference type="SUPFAM" id="SSF56672">
    <property type="entry name" value="DNA/RNA polymerases"/>
    <property type="match status" value="1"/>
</dbReference>
<dbReference type="PANTHER" id="PTHR19446">
    <property type="entry name" value="REVERSE TRANSCRIPTASES"/>
    <property type="match status" value="1"/>
</dbReference>
<dbReference type="CDD" id="cd01650">
    <property type="entry name" value="RT_nLTR_like"/>
    <property type="match status" value="1"/>
</dbReference>
<dbReference type="Pfam" id="PF00078">
    <property type="entry name" value="RVT_1"/>
    <property type="match status" value="1"/>
</dbReference>
<reference evidence="2" key="1">
    <citation type="submission" date="2022-08" db="UniProtKB">
        <authorList>
            <consortium name="EnsemblMetazoa"/>
        </authorList>
    </citation>
    <scope>IDENTIFICATION</scope>
    <source>
        <strain evidence="2">05x7-T-G4-1.051#20</strain>
    </source>
</reference>
<proteinExistence type="predicted"/>
<dbReference type="SUPFAM" id="SSF56219">
    <property type="entry name" value="DNase I-like"/>
    <property type="match status" value="1"/>
</dbReference>
<protein>
    <recommendedName>
        <fullName evidence="1">Reverse transcriptase domain-containing protein</fullName>
    </recommendedName>
</protein>
<dbReference type="Gene3D" id="3.60.10.10">
    <property type="entry name" value="Endonuclease/exonuclease/phosphatase"/>
    <property type="match status" value="1"/>
</dbReference>
<dbReference type="InterPro" id="IPR036691">
    <property type="entry name" value="Endo/exonu/phosph_ase_sf"/>
</dbReference>
<sequence length="1041" mass="120194">MCLSAFLDKEKCDVVIITEHKLKESTKNFLETIHNDYACIVKLDDQCTMQSDLPFTGRGYGKVIIAGDFNGSLVDSCDTNLTKAKLLLNFVSKYNLCIPTKDFATDGEQFTFTTKKTTLDYILFDGHVLTALKHYKIFKEGSVSITSDHLPIIASFDLRIQRHSLKNPHAKLPAWHKATPETIVKYRNEVERSLLKLPQTDLKTDRDIDKYINDLSKILTTHAEISIPHSSYNPHTRPEWTKSVKHLHTIERAKRRIWMSEGRPRGMEFESYREYKRAKRQFRNALDEEHELYMRKVYNEIDKAAEVDVRLFWKLTKRRKPRSSRIYPEIRNDEGVIHTDPRGVAETFAQFYKNLYTPLEDHIFDQAFRDQVEENFQKLTNECLLDSTDIPGGQFTSIEIISAIKTLKLRKAPGDDLITNEHIIHGGKTLVGCLLKLFTAIVVHDYIPFCWKRGLIVPLYKGGAKPKDSCNSYRPIALLPCVFKLFEKVVHNRIHTHILQKINFPHAQQQGFQKELGCLTASFNLQETILHNLEQRSNVYVCFLDTSKAFDTVWRPGLMVKLHKLGITGKLWSLINQCHQDTVSSIVVNQTRSEWFPTYQGVRQGGVLSTFLYLVYINDLIQALQYGSPNTGILNIPSSCPSLADDLSLIAVTPLALQKLLDIAYRYACKWRFTFNASKSCVLQFRAQGAKLDTCNMSWHLGPAIVSCNRSYNHLGIIINEKCKLSDRIQESCNKGRKSYFALSDLGSPFLNPRTLTHLYKTIVLPSVLYGCELWNNLSFRDRNQLNTFQHFICKNSLNLPKLSRSDMCESYFDVLPICAELDVRKLLFLGRLCRLNPKMLTKNIFLTRLFSYFHDLSTNQLGFIPDIMSILQSYDLTDHLWTFLDDGFFPEKPSWRKIVRDKVTASHVSQRRTRMSHDRDFKLFTELYINSNPSSIWKIPENYREIELCKFICKLCTTTRLNGDLYTCILCNNSFFNVFQHSSCSCPSTAMIRENWWDVIVNCFDVRLSAELCGLSVNDLFLVLLGRHTIHEHFAFLTSN</sequence>
<evidence type="ECO:0000259" key="1">
    <source>
        <dbReference type="PROSITE" id="PS50878"/>
    </source>
</evidence>
<dbReference type="PROSITE" id="PS50878">
    <property type="entry name" value="RT_POL"/>
    <property type="match status" value="1"/>
</dbReference>
<name>A0A8W8JRE7_MAGGI</name>
<accession>A0A8W8JRE7</accession>
<evidence type="ECO:0000313" key="3">
    <source>
        <dbReference type="Proteomes" id="UP000005408"/>
    </source>
</evidence>
<dbReference type="Proteomes" id="UP000005408">
    <property type="component" value="Unassembled WGS sequence"/>
</dbReference>
<organism evidence="2 3">
    <name type="scientific">Magallana gigas</name>
    <name type="common">Pacific oyster</name>
    <name type="synonym">Crassostrea gigas</name>
    <dbReference type="NCBI Taxonomy" id="29159"/>
    <lineage>
        <taxon>Eukaryota</taxon>
        <taxon>Metazoa</taxon>
        <taxon>Spiralia</taxon>
        <taxon>Lophotrochozoa</taxon>
        <taxon>Mollusca</taxon>
        <taxon>Bivalvia</taxon>
        <taxon>Autobranchia</taxon>
        <taxon>Pteriomorphia</taxon>
        <taxon>Ostreida</taxon>
        <taxon>Ostreoidea</taxon>
        <taxon>Ostreidae</taxon>
        <taxon>Magallana</taxon>
    </lineage>
</organism>
<feature type="domain" description="Reverse transcriptase" evidence="1">
    <location>
        <begin position="440"/>
        <end position="719"/>
    </location>
</feature>